<comment type="cofactor">
    <cofactor evidence="3">
        <name>Zn(2+)</name>
        <dbReference type="ChEBI" id="CHEBI:29105"/>
    </cofactor>
    <text evidence="3">Binds 1 zinc ion per subunit.</text>
</comment>
<dbReference type="InterPro" id="IPR046457">
    <property type="entry name" value="PMI_typeI_cat"/>
</dbReference>
<feature type="binding site" evidence="3">
    <location>
        <position position="193"/>
    </location>
    <ligand>
        <name>Zn(2+)</name>
        <dbReference type="ChEBI" id="CHEBI:29105"/>
    </ligand>
</feature>
<dbReference type="Proteomes" id="UP000593765">
    <property type="component" value="Chromosome"/>
</dbReference>
<name>A0A7M2WRN9_9BACT</name>
<evidence type="ECO:0000259" key="5">
    <source>
        <dbReference type="Pfam" id="PF20511"/>
    </source>
</evidence>
<reference evidence="6 7" key="1">
    <citation type="submission" date="2020-10" db="EMBL/GenBank/DDBJ databases">
        <title>Wide distribution of Phycisphaera-like planctomycetes from WD2101 soil group in peatlands and genome analysis of the first cultivated representative.</title>
        <authorList>
            <person name="Dedysh S.N."/>
            <person name="Beletsky A.V."/>
            <person name="Ivanova A."/>
            <person name="Kulichevskaya I.S."/>
            <person name="Suzina N.E."/>
            <person name="Philippov D.A."/>
            <person name="Rakitin A.L."/>
            <person name="Mardanov A.V."/>
            <person name="Ravin N.V."/>
        </authorList>
    </citation>
    <scope>NUCLEOTIDE SEQUENCE [LARGE SCALE GENOMIC DNA]</scope>
    <source>
        <strain evidence="6 7">M1803</strain>
    </source>
</reference>
<keyword evidence="7" id="KW-1185">Reference proteome</keyword>
<dbReference type="EMBL" id="CP063458">
    <property type="protein sequence ID" value="QOV88178.1"/>
    <property type="molecule type" value="Genomic_DNA"/>
</dbReference>
<evidence type="ECO:0000313" key="7">
    <source>
        <dbReference type="Proteomes" id="UP000593765"/>
    </source>
</evidence>
<dbReference type="SUPFAM" id="SSF51182">
    <property type="entry name" value="RmlC-like cupins"/>
    <property type="match status" value="1"/>
</dbReference>
<evidence type="ECO:0000256" key="1">
    <source>
        <dbReference type="ARBA" id="ARBA00022723"/>
    </source>
</evidence>
<dbReference type="RefSeq" id="WP_206291150.1">
    <property type="nucleotide sequence ID" value="NZ_CP063458.1"/>
</dbReference>
<keyword evidence="6" id="KW-0413">Isomerase</keyword>
<keyword evidence="2 3" id="KW-0862">Zinc</keyword>
<dbReference type="InterPro" id="IPR014628">
    <property type="entry name" value="Man6P_isomerase_Firm_short"/>
</dbReference>
<dbReference type="GO" id="GO:0005975">
    <property type="term" value="P:carbohydrate metabolic process"/>
    <property type="evidence" value="ECO:0007669"/>
    <property type="project" value="InterPro"/>
</dbReference>
<keyword evidence="1 3" id="KW-0479">Metal-binding</keyword>
<evidence type="ECO:0000256" key="3">
    <source>
        <dbReference type="PIRSR" id="PIRSR036894-1"/>
    </source>
</evidence>
<accession>A0A7M2WRN9</accession>
<evidence type="ECO:0000256" key="4">
    <source>
        <dbReference type="PIRSR" id="PIRSR036894-2"/>
    </source>
</evidence>
<evidence type="ECO:0000256" key="2">
    <source>
        <dbReference type="ARBA" id="ARBA00022833"/>
    </source>
</evidence>
<feature type="domain" description="Phosphomannose isomerase type I catalytic" evidence="5">
    <location>
        <begin position="8"/>
        <end position="125"/>
    </location>
</feature>
<dbReference type="Pfam" id="PF20511">
    <property type="entry name" value="PMI_typeI_cat"/>
    <property type="match status" value="1"/>
</dbReference>
<proteinExistence type="predicted"/>
<feature type="active site" evidence="4">
    <location>
        <position position="213"/>
    </location>
</feature>
<dbReference type="PANTHER" id="PTHR42742">
    <property type="entry name" value="TRANSCRIPTIONAL REPRESSOR MPRA"/>
    <property type="match status" value="1"/>
</dbReference>
<protein>
    <submittedName>
        <fullName evidence="6">Class I mannose-6-phosphate isomerase</fullName>
    </submittedName>
</protein>
<feature type="binding site" evidence="3">
    <location>
        <position position="118"/>
    </location>
    <ligand>
        <name>Zn(2+)</name>
        <dbReference type="ChEBI" id="CHEBI:29105"/>
    </ligand>
</feature>
<dbReference type="InterPro" id="IPR014710">
    <property type="entry name" value="RmlC-like_jellyroll"/>
</dbReference>
<feature type="binding site" evidence="3">
    <location>
        <position position="135"/>
    </location>
    <ligand>
        <name>Zn(2+)</name>
        <dbReference type="ChEBI" id="CHEBI:29105"/>
    </ligand>
</feature>
<dbReference type="PANTHER" id="PTHR42742:SF3">
    <property type="entry name" value="FRUCTOKINASE"/>
    <property type="match status" value="1"/>
</dbReference>
<gene>
    <name evidence="6" type="ORF">IPV69_18215</name>
</gene>
<dbReference type="PIRSF" id="PIRSF036894">
    <property type="entry name" value="PMI_Firm_short"/>
    <property type="match status" value="1"/>
</dbReference>
<dbReference type="InterPro" id="IPR011051">
    <property type="entry name" value="RmlC_Cupin_sf"/>
</dbReference>
<sequence>MTALYPLKFKPRFVEKIWGGRKFETILGKTLPSPKPIGESWELFDFPPGVVDKSAGWVSAEVANGPLAGRSLHSLIEEFGVAIHGDVHLLPVAGSTTGQFPILIKFLDAKEDLSVQVHPDDAYASSHPGAYLKTEAWYVMQHDPGSRILKGLMPHVSREKFERGIEAGIVESMIQAIAVKDGDCHFLPSGTVHALGAGILVAEVQTPSDTTYRVFDFNRIEAETGKPRKLHVAEALECIDFSGKPEPKQERSHVGGMHTTVSKLVDCPYFKIEKVRFTEGVQEPIPYDVPVVWMMMEGQAEIRVKGGPVTTIGKGETVLLPAKMNEPTIKTLSDCVWLEVTFPTGG</sequence>
<evidence type="ECO:0000313" key="6">
    <source>
        <dbReference type="EMBL" id="QOV88178.1"/>
    </source>
</evidence>
<dbReference type="Gene3D" id="2.60.120.10">
    <property type="entry name" value="Jelly Rolls"/>
    <property type="match status" value="2"/>
</dbReference>
<dbReference type="KEGG" id="hbs:IPV69_18215"/>
<dbReference type="CDD" id="cd07010">
    <property type="entry name" value="cupin_PMI_type_I_N_bac"/>
    <property type="match status" value="1"/>
</dbReference>
<organism evidence="6 7">
    <name type="scientific">Humisphaera borealis</name>
    <dbReference type="NCBI Taxonomy" id="2807512"/>
    <lineage>
        <taxon>Bacteria</taxon>
        <taxon>Pseudomonadati</taxon>
        <taxon>Planctomycetota</taxon>
        <taxon>Phycisphaerae</taxon>
        <taxon>Tepidisphaerales</taxon>
        <taxon>Tepidisphaeraceae</taxon>
        <taxon>Humisphaera</taxon>
    </lineage>
</organism>
<dbReference type="InterPro" id="IPR051804">
    <property type="entry name" value="Carb_Metab_Reg_Kinase/Isom"/>
</dbReference>
<dbReference type="GO" id="GO:0004476">
    <property type="term" value="F:mannose-6-phosphate isomerase activity"/>
    <property type="evidence" value="ECO:0007669"/>
    <property type="project" value="InterPro"/>
</dbReference>
<dbReference type="GO" id="GO:0008270">
    <property type="term" value="F:zinc ion binding"/>
    <property type="evidence" value="ECO:0007669"/>
    <property type="project" value="InterPro"/>
</dbReference>
<dbReference type="AlphaFoldDB" id="A0A7M2WRN9"/>